<dbReference type="Gene3D" id="2.130.10.10">
    <property type="entry name" value="YVTN repeat-like/Quinoprotein amine dehydrogenase"/>
    <property type="match status" value="1"/>
</dbReference>
<dbReference type="AlphaFoldDB" id="A0A258DE89"/>
<evidence type="ECO:0000313" key="2">
    <source>
        <dbReference type="EMBL" id="OYX06285.1"/>
    </source>
</evidence>
<dbReference type="InterPro" id="IPR015943">
    <property type="entry name" value="WD40/YVTN_repeat-like_dom_sf"/>
</dbReference>
<reference evidence="2 3" key="1">
    <citation type="submission" date="2017-03" db="EMBL/GenBank/DDBJ databases">
        <title>Lifting the veil on microbial sulfur biogeochemistry in mining wastewaters.</title>
        <authorList>
            <person name="Kantor R.S."/>
            <person name="Colenbrander Nelson T."/>
            <person name="Marshall S."/>
            <person name="Bennett D."/>
            <person name="Apte S."/>
            <person name="Camacho D."/>
            <person name="Thomas B.C."/>
            <person name="Warren L.A."/>
            <person name="Banfield J.F."/>
        </authorList>
    </citation>
    <scope>NUCLEOTIDE SEQUENCE [LARGE SCALE GENOMIC DNA]</scope>
    <source>
        <strain evidence="2">32-67-7</strain>
    </source>
</reference>
<evidence type="ECO:0000313" key="3">
    <source>
        <dbReference type="Proteomes" id="UP000215616"/>
    </source>
</evidence>
<dbReference type="Proteomes" id="UP000215616">
    <property type="component" value="Unassembled WGS sequence"/>
</dbReference>
<gene>
    <name evidence="2" type="ORF">B7Z12_01015</name>
</gene>
<protein>
    <submittedName>
        <fullName evidence="2">Photosystem II stability/assembly factor-like protein</fullName>
    </submittedName>
</protein>
<feature type="signal peptide" evidence="1">
    <location>
        <begin position="1"/>
        <end position="29"/>
    </location>
</feature>
<dbReference type="PANTHER" id="PTHR47199:SF2">
    <property type="entry name" value="PHOTOSYSTEM II STABILITY_ASSEMBLY FACTOR HCF136, CHLOROPLASTIC"/>
    <property type="match status" value="1"/>
</dbReference>
<evidence type="ECO:0000256" key="1">
    <source>
        <dbReference type="SAM" id="SignalP"/>
    </source>
</evidence>
<feature type="chain" id="PRO_5013147102" evidence="1">
    <location>
        <begin position="30"/>
        <end position="346"/>
    </location>
</feature>
<sequence>MASNSGQACMNRRNFIVAGAVFAAAPAFAAGSGDLVIPASSTDSELRGLSPTGGTTYWASGSKGWIVRGRGQRQEAFRILGAEALDFRGLHAFNDQHVLAMSAGPGEASQLWRTEDGGKTWGRIAANLDPDGFWDSLTFVDDKRGYILGDPTLGRFTVLYTGDAGETWTRLDPKGVPLAAPNEGAFAASNGCVAIGWRGQVAFCTGGAGKARVYLSRGGGPFVAMETPILADAPSKGAFAVTFANDGTLWVCGGDYKSPQGQGVNLARRAPGSTRFEPVAAPPGYLSGISARGRTVMATGLAGTIVSRDGGPFERVSTAPMNSARLTSKTSAVLCGPKGAIGLWKG</sequence>
<proteinExistence type="predicted"/>
<dbReference type="PANTHER" id="PTHR47199">
    <property type="entry name" value="PHOTOSYSTEM II STABILITY/ASSEMBLY FACTOR HCF136, CHLOROPLASTIC"/>
    <property type="match status" value="1"/>
</dbReference>
<comment type="caution">
    <text evidence="2">The sequence shown here is derived from an EMBL/GenBank/DDBJ whole genome shotgun (WGS) entry which is preliminary data.</text>
</comment>
<dbReference type="EMBL" id="NCDQ01000007">
    <property type="protein sequence ID" value="OYX06285.1"/>
    <property type="molecule type" value="Genomic_DNA"/>
</dbReference>
<keyword evidence="1" id="KW-0732">Signal</keyword>
<accession>A0A258DE89</accession>
<name>A0A258DE89_CAUVI</name>
<organism evidence="2 3">
    <name type="scientific">Caulobacter vibrioides</name>
    <name type="common">Caulobacter crescentus</name>
    <dbReference type="NCBI Taxonomy" id="155892"/>
    <lineage>
        <taxon>Bacteria</taxon>
        <taxon>Pseudomonadati</taxon>
        <taxon>Pseudomonadota</taxon>
        <taxon>Alphaproteobacteria</taxon>
        <taxon>Caulobacterales</taxon>
        <taxon>Caulobacteraceae</taxon>
        <taxon>Caulobacter</taxon>
    </lineage>
</organism>
<dbReference type="SUPFAM" id="SSF110296">
    <property type="entry name" value="Oligoxyloglucan reducing end-specific cellobiohydrolase"/>
    <property type="match status" value="1"/>
</dbReference>